<evidence type="ECO:0000256" key="1">
    <source>
        <dbReference type="SAM" id="MobiDB-lite"/>
    </source>
</evidence>
<reference evidence="2" key="2">
    <citation type="submission" date="2023-06" db="EMBL/GenBank/DDBJ databases">
        <authorList>
            <person name="Ma L."/>
            <person name="Liu K.-W."/>
            <person name="Li Z."/>
            <person name="Hsiao Y.-Y."/>
            <person name="Qi Y."/>
            <person name="Fu T."/>
            <person name="Tang G."/>
            <person name="Zhang D."/>
            <person name="Sun W.-H."/>
            <person name="Liu D.-K."/>
            <person name="Li Y."/>
            <person name="Chen G.-Z."/>
            <person name="Liu X.-D."/>
            <person name="Liao X.-Y."/>
            <person name="Jiang Y.-T."/>
            <person name="Yu X."/>
            <person name="Hao Y."/>
            <person name="Huang J."/>
            <person name="Zhao X.-W."/>
            <person name="Ke S."/>
            <person name="Chen Y.-Y."/>
            <person name="Wu W.-L."/>
            <person name="Hsu J.-L."/>
            <person name="Lin Y.-F."/>
            <person name="Huang M.-D."/>
            <person name="Li C.-Y."/>
            <person name="Huang L."/>
            <person name="Wang Z.-W."/>
            <person name="Zhao X."/>
            <person name="Zhong W.-Y."/>
            <person name="Peng D.-H."/>
            <person name="Ahmad S."/>
            <person name="Lan S."/>
            <person name="Zhang J.-S."/>
            <person name="Tsai W.-C."/>
            <person name="Van De Peer Y."/>
            <person name="Liu Z.-J."/>
        </authorList>
    </citation>
    <scope>NUCLEOTIDE SEQUENCE</scope>
    <source>
        <strain evidence="2">CP</strain>
        <tissue evidence="2">Leaves</tissue>
    </source>
</reference>
<sequence length="170" mass="19014">MKLKRSHQVQSKSNQTRTALESGPFKEKGRRQPGGKRQRRQERTDSDDPNPGQPVNTNEAATPVQTGTCRSRDELNKNSSRQRWVTPASSRREHAVSSCQITTVQVDFIERSEWRLTTLEIISSVLNSIEECIPVRCAVGAVRDVSRPIAGPSHPTVDVNRTRPSDAMDP</sequence>
<protein>
    <submittedName>
        <fullName evidence="2">Uncharacterized protein</fullName>
    </submittedName>
</protein>
<proteinExistence type="predicted"/>
<dbReference type="EMBL" id="JAUJYO010000001">
    <property type="protein sequence ID" value="KAK1325963.1"/>
    <property type="molecule type" value="Genomic_DNA"/>
</dbReference>
<feature type="compositionally biased region" description="Polar residues" evidence="1">
    <location>
        <begin position="53"/>
        <end position="69"/>
    </location>
</feature>
<feature type="region of interest" description="Disordered" evidence="1">
    <location>
        <begin position="1"/>
        <end position="96"/>
    </location>
</feature>
<comment type="caution">
    <text evidence="2">The sequence shown here is derived from an EMBL/GenBank/DDBJ whole genome shotgun (WGS) entry which is preliminary data.</text>
</comment>
<dbReference type="Proteomes" id="UP001180020">
    <property type="component" value="Unassembled WGS sequence"/>
</dbReference>
<evidence type="ECO:0000313" key="3">
    <source>
        <dbReference type="Proteomes" id="UP001180020"/>
    </source>
</evidence>
<keyword evidence="3" id="KW-1185">Reference proteome</keyword>
<dbReference type="AlphaFoldDB" id="A0AAV9FJ45"/>
<feature type="compositionally biased region" description="Basic residues" evidence="1">
    <location>
        <begin position="28"/>
        <end position="40"/>
    </location>
</feature>
<evidence type="ECO:0000313" key="2">
    <source>
        <dbReference type="EMBL" id="KAK1325963.1"/>
    </source>
</evidence>
<reference evidence="2" key="1">
    <citation type="journal article" date="2023" name="Nat. Commun.">
        <title>Diploid and tetraploid genomes of Acorus and the evolution of monocots.</title>
        <authorList>
            <person name="Ma L."/>
            <person name="Liu K.W."/>
            <person name="Li Z."/>
            <person name="Hsiao Y.Y."/>
            <person name="Qi Y."/>
            <person name="Fu T."/>
            <person name="Tang G.D."/>
            <person name="Zhang D."/>
            <person name="Sun W.H."/>
            <person name="Liu D.K."/>
            <person name="Li Y."/>
            <person name="Chen G.Z."/>
            <person name="Liu X.D."/>
            <person name="Liao X.Y."/>
            <person name="Jiang Y.T."/>
            <person name="Yu X."/>
            <person name="Hao Y."/>
            <person name="Huang J."/>
            <person name="Zhao X.W."/>
            <person name="Ke S."/>
            <person name="Chen Y.Y."/>
            <person name="Wu W.L."/>
            <person name="Hsu J.L."/>
            <person name="Lin Y.F."/>
            <person name="Huang M.D."/>
            <person name="Li C.Y."/>
            <person name="Huang L."/>
            <person name="Wang Z.W."/>
            <person name="Zhao X."/>
            <person name="Zhong W.Y."/>
            <person name="Peng D.H."/>
            <person name="Ahmad S."/>
            <person name="Lan S."/>
            <person name="Zhang J.S."/>
            <person name="Tsai W.C."/>
            <person name="Van de Peer Y."/>
            <person name="Liu Z.J."/>
        </authorList>
    </citation>
    <scope>NUCLEOTIDE SEQUENCE</scope>
    <source>
        <strain evidence="2">CP</strain>
    </source>
</reference>
<feature type="region of interest" description="Disordered" evidence="1">
    <location>
        <begin position="148"/>
        <end position="170"/>
    </location>
</feature>
<organism evidence="2 3">
    <name type="scientific">Acorus calamus</name>
    <name type="common">Sweet flag</name>
    <dbReference type="NCBI Taxonomy" id="4465"/>
    <lineage>
        <taxon>Eukaryota</taxon>
        <taxon>Viridiplantae</taxon>
        <taxon>Streptophyta</taxon>
        <taxon>Embryophyta</taxon>
        <taxon>Tracheophyta</taxon>
        <taxon>Spermatophyta</taxon>
        <taxon>Magnoliopsida</taxon>
        <taxon>Liliopsida</taxon>
        <taxon>Acoraceae</taxon>
        <taxon>Acorus</taxon>
    </lineage>
</organism>
<feature type="compositionally biased region" description="Polar residues" evidence="1">
    <location>
        <begin position="8"/>
        <end position="19"/>
    </location>
</feature>
<accession>A0AAV9FJ45</accession>
<feature type="compositionally biased region" description="Basic and acidic residues" evidence="1">
    <location>
        <begin position="160"/>
        <end position="170"/>
    </location>
</feature>
<gene>
    <name evidence="2" type="ORF">QJS10_CPA01g02783</name>
</gene>
<name>A0AAV9FJ45_ACOCL</name>
<feature type="compositionally biased region" description="Polar residues" evidence="1">
    <location>
        <begin position="77"/>
        <end position="89"/>
    </location>
</feature>